<proteinExistence type="predicted"/>
<dbReference type="InterPro" id="IPR025255">
    <property type="entry name" value="DUF4202"/>
</dbReference>
<keyword evidence="2" id="KW-1185">Reference proteome</keyword>
<dbReference type="Proteomes" id="UP001269267">
    <property type="component" value="Unassembled WGS sequence"/>
</dbReference>
<organism evidence="1 2">
    <name type="scientific">Vreelandella gomseomensis</name>
    <dbReference type="NCBI Taxonomy" id="370766"/>
    <lineage>
        <taxon>Bacteria</taxon>
        <taxon>Pseudomonadati</taxon>
        <taxon>Pseudomonadota</taxon>
        <taxon>Gammaproteobacteria</taxon>
        <taxon>Oceanospirillales</taxon>
        <taxon>Halomonadaceae</taxon>
        <taxon>Vreelandella</taxon>
    </lineage>
</organism>
<reference evidence="1 2" key="1">
    <citation type="submission" date="2023-04" db="EMBL/GenBank/DDBJ databases">
        <title>A long-awaited taxogenomic arrangement of the family Halomonadaceae.</title>
        <authorList>
            <person name="De La Haba R."/>
            <person name="Chuvochina M."/>
            <person name="Wittouck S."/>
            <person name="Arahal D.R."/>
            <person name="Sanchez-Porro C."/>
            <person name="Hugenholtz P."/>
            <person name="Ventosa A."/>
        </authorList>
    </citation>
    <scope>NUCLEOTIDE SEQUENCE [LARGE SCALE GENOMIC DNA]</scope>
    <source>
        <strain evidence="1 2">DSM 18042</strain>
    </source>
</reference>
<accession>A0ABU1GF38</accession>
<dbReference type="PANTHER" id="PTHR41729:SF1">
    <property type="entry name" value="GLUTAMYL-TRNA SYNTHETASE"/>
    <property type="match status" value="1"/>
</dbReference>
<sequence length="196" mass="21936">MTTAFEKTLDAIDGLHAQDPRTTTLKDGTTMPQELAYAQRMSKWLTPIYAAPGELLQLAVRAQHLQRWQVPREDYDKGRVGYLTWRRDQGKRAGETTARLMEEAGYSAEEAQRVAAMIGKKGLGRDPEVQALEDCACLVFLENYFADFSRKVEHDHMVRIVQKTWGKMSPRAHELALSLPMSAASAALVDEALGEA</sequence>
<dbReference type="PANTHER" id="PTHR41729">
    <property type="entry name" value="GLUTAMYL-TRNA SYNTHETASE"/>
    <property type="match status" value="1"/>
</dbReference>
<evidence type="ECO:0000313" key="1">
    <source>
        <dbReference type="EMBL" id="MDR5875595.1"/>
    </source>
</evidence>
<gene>
    <name evidence="1" type="ORF">QC815_11765</name>
</gene>
<evidence type="ECO:0000313" key="2">
    <source>
        <dbReference type="Proteomes" id="UP001269267"/>
    </source>
</evidence>
<dbReference type="RefSeq" id="WP_310539901.1">
    <property type="nucleotide sequence ID" value="NZ_JARWAI010000008.1"/>
</dbReference>
<name>A0ABU1GF38_9GAMM</name>
<dbReference type="EMBL" id="JARWAI010000008">
    <property type="protein sequence ID" value="MDR5875595.1"/>
    <property type="molecule type" value="Genomic_DNA"/>
</dbReference>
<comment type="caution">
    <text evidence="1">The sequence shown here is derived from an EMBL/GenBank/DDBJ whole genome shotgun (WGS) entry which is preliminary data.</text>
</comment>
<protein>
    <submittedName>
        <fullName evidence="1">DUF4202 domain-containing protein</fullName>
    </submittedName>
</protein>
<dbReference type="Pfam" id="PF13875">
    <property type="entry name" value="DUF4202"/>
    <property type="match status" value="1"/>
</dbReference>